<comment type="catalytic activity">
    <reaction evidence="1 15">
        <text>1-(5-phospho-beta-D-ribosyl)-5'-AMP + H2O = 1-(5-phospho-beta-D-ribosyl)-5-[(5-phospho-beta-D-ribosylamino)methylideneamino]imidazole-4-carboxamide</text>
        <dbReference type="Rhea" id="RHEA:20049"/>
        <dbReference type="ChEBI" id="CHEBI:15377"/>
        <dbReference type="ChEBI" id="CHEBI:58435"/>
        <dbReference type="ChEBI" id="CHEBI:59457"/>
        <dbReference type="EC" id="3.5.4.19"/>
    </reaction>
</comment>
<keyword evidence="10 15" id="KW-0547">Nucleotide-binding</keyword>
<keyword evidence="12 15" id="KW-0067">ATP-binding</keyword>
<comment type="pathway">
    <text evidence="5 15">Amino-acid biosynthesis; L-histidine biosynthesis; L-histidine from 5-phospho-alpha-D-ribose 1-diphosphate: step 2/9.</text>
</comment>
<dbReference type="SUPFAM" id="SSF141734">
    <property type="entry name" value="HisI-like"/>
    <property type="match status" value="1"/>
</dbReference>
<dbReference type="GO" id="GO:0004635">
    <property type="term" value="F:phosphoribosyl-AMP cyclohydrolase activity"/>
    <property type="evidence" value="ECO:0007669"/>
    <property type="project" value="UniProtKB-EC"/>
</dbReference>
<dbReference type="PANTHER" id="PTHR42945">
    <property type="entry name" value="HISTIDINE BIOSYNTHESIS BIFUNCTIONAL PROTEIN"/>
    <property type="match status" value="1"/>
</dbReference>
<dbReference type="InterPro" id="IPR023019">
    <property type="entry name" value="His_synth_HisIE"/>
</dbReference>
<gene>
    <name evidence="15 17" type="primary">hisIE</name>
    <name evidence="15" type="synonym">hisI</name>
    <name evidence="17" type="ORF">LQ318_10885</name>
</gene>
<dbReference type="CDD" id="cd11534">
    <property type="entry name" value="NTP-PPase_HisIE_like"/>
    <property type="match status" value="1"/>
</dbReference>
<evidence type="ECO:0000256" key="12">
    <source>
        <dbReference type="ARBA" id="ARBA00022840"/>
    </source>
</evidence>
<evidence type="ECO:0000313" key="17">
    <source>
        <dbReference type="EMBL" id="MCW9713412.1"/>
    </source>
</evidence>
<feature type="region of interest" description="Phosphoribosyl-AMP cyclohydrolase" evidence="15">
    <location>
        <begin position="1"/>
        <end position="115"/>
    </location>
</feature>
<evidence type="ECO:0000259" key="16">
    <source>
        <dbReference type="Pfam" id="PF01502"/>
    </source>
</evidence>
<evidence type="ECO:0000256" key="5">
    <source>
        <dbReference type="ARBA" id="ARBA00005204"/>
    </source>
</evidence>
<dbReference type="HAMAP" id="MF_01019">
    <property type="entry name" value="HisIE"/>
    <property type="match status" value="1"/>
</dbReference>
<name>A0ABT3Q002_9BACT</name>
<keyword evidence="13 15" id="KW-0368">Histidine biosynthesis</keyword>
<dbReference type="Pfam" id="PF01503">
    <property type="entry name" value="PRA-PH"/>
    <property type="match status" value="1"/>
</dbReference>
<comment type="pathway">
    <text evidence="4 15">Amino-acid biosynthesis; L-histidine biosynthesis; L-histidine from 5-phospho-alpha-D-ribose 1-diphosphate: step 3/9.</text>
</comment>
<evidence type="ECO:0000256" key="4">
    <source>
        <dbReference type="ARBA" id="ARBA00005169"/>
    </source>
</evidence>
<sequence>MIDIDSIDFDKGDGLIPAIIQDADSFQVLMLGYMNRPALETTLEKKQVTFFSRSKQRLWTKGETSGNYLDLVELQQDCDNDTLLVLAHPQGPTCHTGNKSCFFKKDFKPTSSPDFLSQLENLIASRKKERPEGSYTTHLFDEGLDLITQKVGEEAIETVIEAKNNNPDEFKGEVADLLYHLLVLLTEKGIRLDDIIERLQERHQ</sequence>
<evidence type="ECO:0000256" key="9">
    <source>
        <dbReference type="ARBA" id="ARBA00022605"/>
    </source>
</evidence>
<keyword evidence="8 15" id="KW-0963">Cytoplasm</keyword>
<dbReference type="NCBIfam" id="TIGR03188">
    <property type="entry name" value="histidine_hisI"/>
    <property type="match status" value="1"/>
</dbReference>
<comment type="similarity">
    <text evidence="6 15">In the C-terminal section; belongs to the PRA-PH family.</text>
</comment>
<comment type="catalytic activity">
    <reaction evidence="2 15">
        <text>1-(5-phospho-beta-D-ribosyl)-ATP + H2O = 1-(5-phospho-beta-D-ribosyl)-5'-AMP + diphosphate + H(+)</text>
        <dbReference type="Rhea" id="RHEA:22828"/>
        <dbReference type="ChEBI" id="CHEBI:15377"/>
        <dbReference type="ChEBI" id="CHEBI:15378"/>
        <dbReference type="ChEBI" id="CHEBI:33019"/>
        <dbReference type="ChEBI" id="CHEBI:59457"/>
        <dbReference type="ChEBI" id="CHEBI:73183"/>
        <dbReference type="EC" id="3.6.1.31"/>
    </reaction>
</comment>
<comment type="caution">
    <text evidence="17">The sequence shown here is derived from an EMBL/GenBank/DDBJ whole genome shotgun (WGS) entry which is preliminary data.</text>
</comment>
<evidence type="ECO:0000256" key="1">
    <source>
        <dbReference type="ARBA" id="ARBA00000024"/>
    </source>
</evidence>
<evidence type="ECO:0000256" key="14">
    <source>
        <dbReference type="ARBA" id="ARBA00023268"/>
    </source>
</evidence>
<evidence type="ECO:0000256" key="3">
    <source>
        <dbReference type="ARBA" id="ARBA00004496"/>
    </source>
</evidence>
<evidence type="ECO:0000256" key="11">
    <source>
        <dbReference type="ARBA" id="ARBA00022801"/>
    </source>
</evidence>
<dbReference type="NCBIfam" id="NF002747">
    <property type="entry name" value="PRK02759.1"/>
    <property type="match status" value="1"/>
</dbReference>
<dbReference type="GO" id="GO:0004636">
    <property type="term" value="F:phosphoribosyl-ATP diphosphatase activity"/>
    <property type="evidence" value="ECO:0007669"/>
    <property type="project" value="UniProtKB-EC"/>
</dbReference>
<evidence type="ECO:0000256" key="15">
    <source>
        <dbReference type="HAMAP-Rule" id="MF_01019"/>
    </source>
</evidence>
<proteinExistence type="inferred from homology"/>
<comment type="similarity">
    <text evidence="7 15">In the N-terminal section; belongs to the PRA-CH family.</text>
</comment>
<reference evidence="17 18" key="1">
    <citation type="submission" date="2021-11" db="EMBL/GenBank/DDBJ databases">
        <title>Aliifidinibius sp. nov., a new bacterium isolated from saline soil.</title>
        <authorList>
            <person name="Galisteo C."/>
            <person name="De La Haba R."/>
            <person name="Sanchez-Porro C."/>
            <person name="Ventosa A."/>
        </authorList>
    </citation>
    <scope>NUCLEOTIDE SEQUENCE [LARGE SCALE GENOMIC DNA]</scope>
    <source>
        <strain evidence="17 18">KACC 190600</strain>
    </source>
</reference>
<evidence type="ECO:0000313" key="18">
    <source>
        <dbReference type="Proteomes" id="UP001207337"/>
    </source>
</evidence>
<dbReference type="InterPro" id="IPR002496">
    <property type="entry name" value="PRib_AMP_CycHydrolase_dom"/>
</dbReference>
<protein>
    <recommendedName>
        <fullName evidence="15">Histidine biosynthesis bifunctional protein HisIE</fullName>
    </recommendedName>
    <domain>
        <recommendedName>
            <fullName evidence="15">Phosphoribosyl-AMP cyclohydrolase</fullName>
            <shortName evidence="15">PRA-CH</shortName>
            <ecNumber evidence="15">3.5.4.19</ecNumber>
        </recommendedName>
    </domain>
    <domain>
        <recommendedName>
            <fullName evidence="15">Phosphoribosyl-ATP pyrophosphatase</fullName>
            <shortName evidence="15">PRA-PH</shortName>
            <ecNumber evidence="15">3.6.1.31</ecNumber>
        </recommendedName>
    </domain>
</protein>
<keyword evidence="9 15" id="KW-0028">Amino-acid biosynthesis</keyword>
<evidence type="ECO:0000256" key="2">
    <source>
        <dbReference type="ARBA" id="ARBA00001460"/>
    </source>
</evidence>
<dbReference type="EMBL" id="JAJNDC010000002">
    <property type="protein sequence ID" value="MCW9713412.1"/>
    <property type="molecule type" value="Genomic_DNA"/>
</dbReference>
<evidence type="ECO:0000256" key="7">
    <source>
        <dbReference type="ARBA" id="ARBA00008299"/>
    </source>
</evidence>
<dbReference type="Proteomes" id="UP001207337">
    <property type="component" value="Unassembled WGS sequence"/>
</dbReference>
<dbReference type="SUPFAM" id="SSF101386">
    <property type="entry name" value="all-alpha NTP pyrophosphatases"/>
    <property type="match status" value="1"/>
</dbReference>
<comment type="subcellular location">
    <subcellularLocation>
        <location evidence="3 15">Cytoplasm</location>
    </subcellularLocation>
</comment>
<dbReference type="Gene3D" id="1.10.287.1080">
    <property type="entry name" value="MazG-like"/>
    <property type="match status" value="1"/>
</dbReference>
<keyword evidence="11 15" id="KW-0378">Hydrolase</keyword>
<evidence type="ECO:0000256" key="8">
    <source>
        <dbReference type="ARBA" id="ARBA00022490"/>
    </source>
</evidence>
<dbReference type="InterPro" id="IPR038019">
    <property type="entry name" value="PRib_AMP_CycHydrolase_sf"/>
</dbReference>
<dbReference type="InterPro" id="IPR008179">
    <property type="entry name" value="HisE"/>
</dbReference>
<keyword evidence="14 15" id="KW-0511">Multifunctional enzyme</keyword>
<feature type="domain" description="Phosphoribosyl-AMP cyclohydrolase" evidence="16">
    <location>
        <begin position="30"/>
        <end position="103"/>
    </location>
</feature>
<dbReference type="Pfam" id="PF01502">
    <property type="entry name" value="PRA-CH"/>
    <property type="match status" value="1"/>
</dbReference>
<evidence type="ECO:0000256" key="10">
    <source>
        <dbReference type="ARBA" id="ARBA00022741"/>
    </source>
</evidence>
<dbReference type="EC" id="3.6.1.31" evidence="15"/>
<dbReference type="HAMAP" id="MF_01020">
    <property type="entry name" value="HisE"/>
    <property type="match status" value="1"/>
</dbReference>
<accession>A0ABT3Q002</accession>
<dbReference type="PANTHER" id="PTHR42945:SF9">
    <property type="entry name" value="HISTIDINE BIOSYNTHESIS BIFUNCTIONAL PROTEIN HISIE"/>
    <property type="match status" value="1"/>
</dbReference>
<organism evidence="17 18">
    <name type="scientific">Fodinibius salicampi</name>
    <dbReference type="NCBI Taxonomy" id="1920655"/>
    <lineage>
        <taxon>Bacteria</taxon>
        <taxon>Pseudomonadati</taxon>
        <taxon>Balneolota</taxon>
        <taxon>Balneolia</taxon>
        <taxon>Balneolales</taxon>
        <taxon>Balneolaceae</taxon>
        <taxon>Fodinibius</taxon>
    </lineage>
</organism>
<evidence type="ECO:0000256" key="13">
    <source>
        <dbReference type="ARBA" id="ARBA00023102"/>
    </source>
</evidence>
<dbReference type="Gene3D" id="3.10.20.810">
    <property type="entry name" value="Phosphoribosyl-AMP cyclohydrolase"/>
    <property type="match status" value="1"/>
</dbReference>
<dbReference type="RefSeq" id="WP_265790068.1">
    <property type="nucleotide sequence ID" value="NZ_BAABRS010000002.1"/>
</dbReference>
<dbReference type="EC" id="3.5.4.19" evidence="15"/>
<keyword evidence="18" id="KW-1185">Reference proteome</keyword>
<dbReference type="InterPro" id="IPR021130">
    <property type="entry name" value="PRib-ATP_PPHydrolase-like"/>
</dbReference>
<dbReference type="NCBIfam" id="NF000768">
    <property type="entry name" value="PRK00051.1"/>
    <property type="match status" value="1"/>
</dbReference>
<feature type="region of interest" description="Phosphoribosyl-ATP pyrophosphohydrolase" evidence="15">
    <location>
        <begin position="116"/>
        <end position="204"/>
    </location>
</feature>
<evidence type="ECO:0000256" key="6">
    <source>
        <dbReference type="ARBA" id="ARBA00007731"/>
    </source>
</evidence>